<dbReference type="GO" id="GO:0016491">
    <property type="term" value="F:oxidoreductase activity"/>
    <property type="evidence" value="ECO:0007669"/>
    <property type="project" value="UniProtKB-KW"/>
</dbReference>
<accession>A0A0H5RW23</accession>
<dbReference type="InterPro" id="IPR036291">
    <property type="entry name" value="NAD(P)-bd_dom_sf"/>
</dbReference>
<protein>
    <submittedName>
        <fullName evidence="4">Short chain dehydrogenase</fullName>
    </submittedName>
</protein>
<dbReference type="PRINTS" id="PR00080">
    <property type="entry name" value="SDRFAMILY"/>
</dbReference>
<dbReference type="InterPro" id="IPR002347">
    <property type="entry name" value="SDR_fam"/>
</dbReference>
<dbReference type="STRING" id="146018.BN2156_05211"/>
<organism evidence="4 5">
    <name type="scientific">Mycolicibacterium neworleansense</name>
    <dbReference type="NCBI Taxonomy" id="146018"/>
    <lineage>
        <taxon>Bacteria</taxon>
        <taxon>Bacillati</taxon>
        <taxon>Actinomycetota</taxon>
        <taxon>Actinomycetes</taxon>
        <taxon>Mycobacteriales</taxon>
        <taxon>Mycobacteriaceae</taxon>
        <taxon>Mycolicibacterium</taxon>
    </lineage>
</organism>
<reference evidence="5" key="1">
    <citation type="submission" date="2015-07" db="EMBL/GenBank/DDBJ databases">
        <authorList>
            <person name="Urmite Genomes"/>
        </authorList>
    </citation>
    <scope>NUCLEOTIDE SEQUENCE [LARGE SCALE GENOMIC DNA]</scope>
    <source>
        <strain evidence="5">type strain: ATCC 49404</strain>
    </source>
</reference>
<evidence type="ECO:0000256" key="1">
    <source>
        <dbReference type="ARBA" id="ARBA00006484"/>
    </source>
</evidence>
<dbReference type="AlphaFoldDB" id="A0A0H5RW23"/>
<dbReference type="GO" id="GO:0016020">
    <property type="term" value="C:membrane"/>
    <property type="evidence" value="ECO:0007669"/>
    <property type="project" value="TreeGrafter"/>
</dbReference>
<evidence type="ECO:0000313" key="5">
    <source>
        <dbReference type="Proteomes" id="UP000199147"/>
    </source>
</evidence>
<dbReference type="SUPFAM" id="SSF51735">
    <property type="entry name" value="NAD(P)-binding Rossmann-fold domains"/>
    <property type="match status" value="1"/>
</dbReference>
<proteinExistence type="inferred from homology"/>
<dbReference type="EMBL" id="CWKH01000003">
    <property type="protein sequence ID" value="CRZ18310.1"/>
    <property type="molecule type" value="Genomic_DNA"/>
</dbReference>
<dbReference type="PANTHER" id="PTHR44196">
    <property type="entry name" value="DEHYDROGENASE/REDUCTASE SDR FAMILY MEMBER 7B"/>
    <property type="match status" value="1"/>
</dbReference>
<evidence type="ECO:0000256" key="2">
    <source>
        <dbReference type="ARBA" id="ARBA00023002"/>
    </source>
</evidence>
<dbReference type="Pfam" id="PF00106">
    <property type="entry name" value="adh_short"/>
    <property type="match status" value="1"/>
</dbReference>
<comment type="similarity">
    <text evidence="1 3">Belongs to the short-chain dehydrogenases/reductases (SDR) family.</text>
</comment>
<evidence type="ECO:0000256" key="3">
    <source>
        <dbReference type="RuleBase" id="RU000363"/>
    </source>
</evidence>
<dbReference type="PROSITE" id="PS00061">
    <property type="entry name" value="ADH_SHORT"/>
    <property type="match status" value="1"/>
</dbReference>
<dbReference type="Proteomes" id="UP000199147">
    <property type="component" value="Unassembled WGS sequence"/>
</dbReference>
<keyword evidence="2" id="KW-0560">Oxidoreductase</keyword>
<dbReference type="Gene3D" id="3.40.50.720">
    <property type="entry name" value="NAD(P)-binding Rossmann-like Domain"/>
    <property type="match status" value="1"/>
</dbReference>
<name>A0A0H5RW23_9MYCO</name>
<dbReference type="PANTHER" id="PTHR44196:SF1">
    <property type="entry name" value="DEHYDROGENASE_REDUCTASE SDR FAMILY MEMBER 7B"/>
    <property type="match status" value="1"/>
</dbReference>
<evidence type="ECO:0000313" key="4">
    <source>
        <dbReference type="EMBL" id="CRZ18310.1"/>
    </source>
</evidence>
<gene>
    <name evidence="4" type="ORF">BN2156_05211</name>
</gene>
<keyword evidence="5" id="KW-1185">Reference proteome</keyword>
<sequence>MLCTDIDEEAAARTAAPLGARSARLDVTDAAAVQAAVDGVVERGGRLDLMFNNAGIVWGGNTELLTLDQWNAIIDVNVRGVVHGVAAAYPQMIRQGHGHIVNTASMAGLAAAGQLTSYVMTKHAVVGLSLALRSEAAAHGVGVLAVCPAAVETPILDKGAVGGFVGRDYFLQGQGVKTAYDPDRLAADTLRAISRNKAILVKPRRAHASWLFARLAPGLMQRLSTKFVASQRAGQAAHHSALGTNVTLE</sequence>
<dbReference type="InterPro" id="IPR020904">
    <property type="entry name" value="Sc_DH/Rdtase_CS"/>
</dbReference>
<dbReference type="CDD" id="cd05233">
    <property type="entry name" value="SDR_c"/>
    <property type="match status" value="1"/>
</dbReference>
<dbReference type="PRINTS" id="PR00081">
    <property type="entry name" value="GDHRDH"/>
</dbReference>